<protein>
    <submittedName>
        <fullName evidence="1">Uncharacterized protein</fullName>
    </submittedName>
</protein>
<reference evidence="1 2" key="1">
    <citation type="journal article" date="2019" name="Int. J. Syst. Evol. Microbiol.">
        <title>The Global Catalogue of Microorganisms (GCM) 10K type strain sequencing project: providing services to taxonomists for standard genome sequencing and annotation.</title>
        <authorList>
            <consortium name="The Broad Institute Genomics Platform"/>
            <consortium name="The Broad Institute Genome Sequencing Center for Infectious Disease"/>
            <person name="Wu L."/>
            <person name="Ma J."/>
        </authorList>
    </citation>
    <scope>NUCLEOTIDE SEQUENCE [LARGE SCALE GENOMIC DNA]</scope>
    <source>
        <strain evidence="1 2">JCM 11444</strain>
    </source>
</reference>
<evidence type="ECO:0000313" key="1">
    <source>
        <dbReference type="EMBL" id="GAA0920708.1"/>
    </source>
</evidence>
<keyword evidence="2" id="KW-1185">Reference proteome</keyword>
<name>A0ABN1P0Z4_9ACTN</name>
<evidence type="ECO:0000313" key="2">
    <source>
        <dbReference type="Proteomes" id="UP001500418"/>
    </source>
</evidence>
<gene>
    <name evidence="1" type="ORF">GCM10009575_013760</name>
</gene>
<dbReference type="EMBL" id="BAAAID010000005">
    <property type="protein sequence ID" value="GAA0920708.1"/>
    <property type="molecule type" value="Genomic_DNA"/>
</dbReference>
<sequence length="46" mass="4652">MVGIPCDATHAASAAVWGTPPAVAEVRRLPGLWLTEGWPPEGAAAA</sequence>
<accession>A0ABN1P0Z4</accession>
<proteinExistence type="predicted"/>
<organism evidence="1 2">
    <name type="scientific">Streptomyces rhizosphaericus</name>
    <dbReference type="NCBI Taxonomy" id="114699"/>
    <lineage>
        <taxon>Bacteria</taxon>
        <taxon>Bacillati</taxon>
        <taxon>Actinomycetota</taxon>
        <taxon>Actinomycetes</taxon>
        <taxon>Kitasatosporales</taxon>
        <taxon>Streptomycetaceae</taxon>
        <taxon>Streptomyces</taxon>
        <taxon>Streptomyces violaceusniger group</taxon>
    </lineage>
</organism>
<comment type="caution">
    <text evidence="1">The sequence shown here is derived from an EMBL/GenBank/DDBJ whole genome shotgun (WGS) entry which is preliminary data.</text>
</comment>
<dbReference type="Proteomes" id="UP001500418">
    <property type="component" value="Unassembled WGS sequence"/>
</dbReference>